<dbReference type="Proteomes" id="UP001172645">
    <property type="component" value="Unassembled WGS sequence"/>
</dbReference>
<evidence type="ECO:0000313" key="1">
    <source>
        <dbReference type="EMBL" id="MDL2403473.1"/>
    </source>
</evidence>
<protein>
    <submittedName>
        <fullName evidence="1">Uncharacterized protein</fullName>
    </submittedName>
</protein>
<proteinExistence type="predicted"/>
<reference evidence="1" key="1">
    <citation type="submission" date="2023-06" db="EMBL/GenBank/DDBJ databases">
        <title>Phylogenetic Diversity of Rhizobium strains.</title>
        <authorList>
            <person name="Moura F.T."/>
            <person name="Helene L.C.F."/>
            <person name="Hungria M."/>
        </authorList>
    </citation>
    <scope>NUCLEOTIDE SEQUENCE</scope>
    <source>
        <strain evidence="1">CCGE526</strain>
    </source>
</reference>
<keyword evidence="2" id="KW-1185">Reference proteome</keyword>
<organism evidence="1 2">
    <name type="scientific">Rhizobium mayense</name>
    <dbReference type="NCBI Taxonomy" id="1312184"/>
    <lineage>
        <taxon>Bacteria</taxon>
        <taxon>Pseudomonadati</taxon>
        <taxon>Pseudomonadota</taxon>
        <taxon>Alphaproteobacteria</taxon>
        <taxon>Hyphomicrobiales</taxon>
        <taxon>Rhizobiaceae</taxon>
        <taxon>Rhizobium/Agrobacterium group</taxon>
        <taxon>Rhizobium</taxon>
    </lineage>
</organism>
<evidence type="ECO:0000313" key="2">
    <source>
        <dbReference type="Proteomes" id="UP001172645"/>
    </source>
</evidence>
<comment type="caution">
    <text evidence="1">The sequence shown here is derived from an EMBL/GenBank/DDBJ whole genome shotgun (WGS) entry which is preliminary data.</text>
</comment>
<sequence>MTQGDALLATSAGEDVVYLVDDQNPHADGHFNTIEVADQVNAMLDRFLAVGLRPRLATGM</sequence>
<name>A0ABT7K681_9HYPH</name>
<accession>A0ABT7K681</accession>
<dbReference type="EMBL" id="JARFYM010000048">
    <property type="protein sequence ID" value="MDL2403473.1"/>
    <property type="molecule type" value="Genomic_DNA"/>
</dbReference>
<gene>
    <name evidence="1" type="ORF">PY649_31860</name>
</gene>